<keyword evidence="2" id="KW-0378">Hydrolase</keyword>
<evidence type="ECO:0000313" key="10">
    <source>
        <dbReference type="Proteomes" id="UP001597295"/>
    </source>
</evidence>
<dbReference type="EMBL" id="JBHUIP010000016">
    <property type="protein sequence ID" value="MFD2265511.1"/>
    <property type="molecule type" value="Genomic_DNA"/>
</dbReference>
<dbReference type="SUPFAM" id="SSF52540">
    <property type="entry name" value="P-loop containing nucleoside triphosphate hydrolases"/>
    <property type="match status" value="1"/>
</dbReference>
<keyword evidence="3" id="KW-0143">Chaperone</keyword>
<comment type="similarity">
    <text evidence="4">Belongs to the SIMIBI class G3E GTPase family. ZNG1 subfamily.</text>
</comment>
<dbReference type="SUPFAM" id="SSF90002">
    <property type="entry name" value="Hypothetical protein YjiA, C-terminal domain"/>
    <property type="match status" value="1"/>
</dbReference>
<evidence type="ECO:0000256" key="1">
    <source>
        <dbReference type="ARBA" id="ARBA00022741"/>
    </source>
</evidence>
<dbReference type="RefSeq" id="WP_379878928.1">
    <property type="nucleotide sequence ID" value="NZ_JBHUIP010000016.1"/>
</dbReference>
<dbReference type="PANTHER" id="PTHR13748">
    <property type="entry name" value="COBW-RELATED"/>
    <property type="match status" value="1"/>
</dbReference>
<evidence type="ECO:0000256" key="4">
    <source>
        <dbReference type="ARBA" id="ARBA00034320"/>
    </source>
</evidence>
<reference evidence="10" key="1">
    <citation type="journal article" date="2019" name="Int. J. Syst. Evol. Microbiol.">
        <title>The Global Catalogue of Microorganisms (GCM) 10K type strain sequencing project: providing services to taxonomists for standard genome sequencing and annotation.</title>
        <authorList>
            <consortium name="The Broad Institute Genomics Platform"/>
            <consortium name="The Broad Institute Genome Sequencing Center for Infectious Disease"/>
            <person name="Wu L."/>
            <person name="Ma J."/>
        </authorList>
    </citation>
    <scope>NUCLEOTIDE SEQUENCE [LARGE SCALE GENOMIC DNA]</scope>
    <source>
        <strain evidence="10">CGMCC 1.19062</strain>
    </source>
</reference>
<evidence type="ECO:0000256" key="6">
    <source>
        <dbReference type="ARBA" id="ARBA00049117"/>
    </source>
</evidence>
<protein>
    <submittedName>
        <fullName evidence="9">CobW family GTP-binding protein</fullName>
    </submittedName>
</protein>
<comment type="catalytic activity">
    <reaction evidence="6">
        <text>GTP + H2O = GDP + phosphate + H(+)</text>
        <dbReference type="Rhea" id="RHEA:19669"/>
        <dbReference type="ChEBI" id="CHEBI:15377"/>
        <dbReference type="ChEBI" id="CHEBI:15378"/>
        <dbReference type="ChEBI" id="CHEBI:37565"/>
        <dbReference type="ChEBI" id="CHEBI:43474"/>
        <dbReference type="ChEBI" id="CHEBI:58189"/>
    </reaction>
    <physiologicalReaction direction="left-to-right" evidence="6">
        <dbReference type="Rhea" id="RHEA:19670"/>
    </physiologicalReaction>
</comment>
<keyword evidence="1" id="KW-0547">Nucleotide-binding</keyword>
<feature type="region of interest" description="Disordered" evidence="7">
    <location>
        <begin position="224"/>
        <end position="253"/>
    </location>
</feature>
<gene>
    <name evidence="9" type="ORF">ACFSM5_21595</name>
</gene>
<dbReference type="SMART" id="SM00833">
    <property type="entry name" value="CobW_C"/>
    <property type="match status" value="1"/>
</dbReference>
<proteinExistence type="inferred from homology"/>
<evidence type="ECO:0000313" key="9">
    <source>
        <dbReference type="EMBL" id="MFD2265511.1"/>
    </source>
</evidence>
<dbReference type="InterPro" id="IPR003495">
    <property type="entry name" value="CobW/HypB/UreG_nucleotide-bd"/>
</dbReference>
<evidence type="ECO:0000259" key="8">
    <source>
        <dbReference type="SMART" id="SM00833"/>
    </source>
</evidence>
<dbReference type="Proteomes" id="UP001597295">
    <property type="component" value="Unassembled WGS sequence"/>
</dbReference>
<dbReference type="InterPro" id="IPR011629">
    <property type="entry name" value="CobW-like_C"/>
</dbReference>
<dbReference type="Gene3D" id="3.40.50.300">
    <property type="entry name" value="P-loop containing nucleotide triphosphate hydrolases"/>
    <property type="match status" value="1"/>
</dbReference>
<keyword evidence="10" id="KW-1185">Reference proteome</keyword>
<evidence type="ECO:0000256" key="5">
    <source>
        <dbReference type="ARBA" id="ARBA00045658"/>
    </source>
</evidence>
<evidence type="ECO:0000256" key="7">
    <source>
        <dbReference type="SAM" id="MobiDB-lite"/>
    </source>
</evidence>
<dbReference type="InterPro" id="IPR051316">
    <property type="entry name" value="Zinc-reg_GTPase_activator"/>
</dbReference>
<evidence type="ECO:0000256" key="2">
    <source>
        <dbReference type="ARBA" id="ARBA00022801"/>
    </source>
</evidence>
<feature type="compositionally biased region" description="Basic residues" evidence="7">
    <location>
        <begin position="225"/>
        <end position="248"/>
    </location>
</feature>
<sequence length="360" mass="39549">MSGAGPLIPVTVLTGFLGSGKTTLLNRLLRDPAMKDTLVLINEFGEVGIDHHLVEKVDGDVVIMAAGCLCCTIQSDLSNQLRQFAIDRVRGKVSEFKRVVIETTGLADPAPVVHTLMQDPMVAAHYRLDGIVTTVDAVVGSATMDAQEEAVKQAAIADRIILTKQDLARPEAVTAIQARLHDLNPAAPILGTEAPVADLIEAGLFDPATKSLNVRRWLQAEAVDHHHHHHHDHDHGHDHHHHDHGHGHSHQDAHNVNRHDARIHAICLTRDEPLDWEAFALWAQSLATYRGEDLLRMKAMLNVKGKDKPVVVHGVQHLFHAPVELPEWPDADHRSRIVLIVRDITQAALEDGLDKIIAAA</sequence>
<dbReference type="CDD" id="cd03112">
    <property type="entry name" value="CobW-like"/>
    <property type="match status" value="1"/>
</dbReference>
<feature type="domain" description="CobW C-terminal" evidence="8">
    <location>
        <begin position="263"/>
        <end position="357"/>
    </location>
</feature>
<evidence type="ECO:0000256" key="3">
    <source>
        <dbReference type="ARBA" id="ARBA00023186"/>
    </source>
</evidence>
<dbReference type="Gene3D" id="3.30.1220.10">
    <property type="entry name" value="CobW-like, C-terminal domain"/>
    <property type="match status" value="1"/>
</dbReference>
<organism evidence="9 10">
    <name type="scientific">Lacibacterium aquatile</name>
    <dbReference type="NCBI Taxonomy" id="1168082"/>
    <lineage>
        <taxon>Bacteria</taxon>
        <taxon>Pseudomonadati</taxon>
        <taxon>Pseudomonadota</taxon>
        <taxon>Alphaproteobacteria</taxon>
        <taxon>Rhodospirillales</taxon>
        <taxon>Rhodospirillaceae</taxon>
    </lineage>
</organism>
<comment type="function">
    <text evidence="5">Zinc chaperone that directly transfers zinc cofactor to target proteins, thereby activating them. Zinc is transferred from the CXCC motif in the GTPase domain to the zinc binding site in target proteins in a process requiring GTP hydrolysis.</text>
</comment>
<dbReference type="InterPro" id="IPR027417">
    <property type="entry name" value="P-loop_NTPase"/>
</dbReference>
<name>A0ABW5DYL1_9PROT</name>
<dbReference type="PANTHER" id="PTHR13748:SF62">
    <property type="entry name" value="COBW DOMAIN-CONTAINING PROTEIN"/>
    <property type="match status" value="1"/>
</dbReference>
<dbReference type="InterPro" id="IPR036627">
    <property type="entry name" value="CobW-likC_sf"/>
</dbReference>
<comment type="caution">
    <text evidence="9">The sequence shown here is derived from an EMBL/GenBank/DDBJ whole genome shotgun (WGS) entry which is preliminary data.</text>
</comment>
<dbReference type="Pfam" id="PF02492">
    <property type="entry name" value="cobW"/>
    <property type="match status" value="1"/>
</dbReference>
<accession>A0ABW5DYL1</accession>
<dbReference type="Pfam" id="PF07683">
    <property type="entry name" value="CobW_C"/>
    <property type="match status" value="1"/>
</dbReference>